<evidence type="ECO:0000256" key="4">
    <source>
        <dbReference type="ARBA" id="ARBA00022950"/>
    </source>
</evidence>
<dbReference type="GO" id="GO:0006508">
    <property type="term" value="P:proteolysis"/>
    <property type="evidence" value="ECO:0007669"/>
    <property type="project" value="UniProtKB-KW"/>
</dbReference>
<accession>A0A8S5QVK8</accession>
<dbReference type="GO" id="GO:0046797">
    <property type="term" value="P:viral procapsid maturation"/>
    <property type="evidence" value="ECO:0007669"/>
    <property type="project" value="UniProtKB-KW"/>
</dbReference>
<evidence type="ECO:0000313" key="7">
    <source>
        <dbReference type="EMBL" id="DAE22899.1"/>
    </source>
</evidence>
<evidence type="ECO:0000256" key="3">
    <source>
        <dbReference type="ARBA" id="ARBA00022801"/>
    </source>
</evidence>
<evidence type="ECO:0000256" key="2">
    <source>
        <dbReference type="ARBA" id="ARBA00022670"/>
    </source>
</evidence>
<evidence type="ECO:0000256" key="5">
    <source>
        <dbReference type="ARBA" id="ARBA00023045"/>
    </source>
</evidence>
<dbReference type="InterPro" id="IPR054613">
    <property type="entry name" value="Peptidase_S78_dom"/>
</dbReference>
<keyword evidence="4" id="KW-0118">Viral capsid assembly</keyword>
<keyword evidence="5" id="KW-1273">Viral capsid maturation</keyword>
<organism evidence="7">
    <name type="scientific">Siphoviridae sp. cthIt11</name>
    <dbReference type="NCBI Taxonomy" id="2826423"/>
    <lineage>
        <taxon>Viruses</taxon>
        <taxon>Duplodnaviria</taxon>
        <taxon>Heunggongvirae</taxon>
        <taxon>Uroviricota</taxon>
        <taxon>Caudoviricetes</taxon>
    </lineage>
</organism>
<evidence type="ECO:0000259" key="6">
    <source>
        <dbReference type="Pfam" id="PF04586"/>
    </source>
</evidence>
<feature type="domain" description="Prohead serine protease" evidence="6">
    <location>
        <begin position="47"/>
        <end position="220"/>
    </location>
</feature>
<name>A0A8S5QVK8_9CAUD</name>
<dbReference type="Pfam" id="PF04586">
    <property type="entry name" value="Peptidase_S78"/>
    <property type="match status" value="1"/>
</dbReference>
<evidence type="ECO:0000256" key="1">
    <source>
        <dbReference type="ARBA" id="ARBA00022612"/>
    </source>
</evidence>
<protein>
    <submittedName>
        <fullName evidence="7">Prohead serine protease</fullName>
    </submittedName>
</protein>
<dbReference type="GO" id="GO:0008233">
    <property type="term" value="F:peptidase activity"/>
    <property type="evidence" value="ECO:0007669"/>
    <property type="project" value="UniProtKB-KW"/>
</dbReference>
<dbReference type="EMBL" id="BK015742">
    <property type="protein sequence ID" value="DAE22899.1"/>
    <property type="molecule type" value="Genomic_DNA"/>
</dbReference>
<proteinExistence type="predicted"/>
<sequence length="257" mass="29280">MVAIPCIFRRTLHRLEAKNFRAAHLKTIMQMAKINKRTIGFDVRLQVREAAEGGESRVIEGYALKFGVRSRLLCDWWDNYYEVLEPGCITRETLDACDIVLTMFHDRQLILGRSNKGAGTLSYGIDEVGVKFWAEMPKTVDGDKALELVQRGDIAGCSFIYSTDEADSENAVSYERLDEKDSNGDDILLRHVKRIDAVYDFTLTTKPAYEQTEVTRREVEQAGVIFDKPQAEAPKVIDLAKKREAIRKVKERISRTV</sequence>
<keyword evidence="1" id="KW-1188">Viral release from host cell</keyword>
<keyword evidence="3" id="KW-0378">Hydrolase</keyword>
<keyword evidence="2 7" id="KW-0645">Protease</keyword>
<reference evidence="7" key="1">
    <citation type="journal article" date="2021" name="Proc. Natl. Acad. Sci. U.S.A.">
        <title>A Catalog of Tens of Thousands of Viruses from Human Metagenomes Reveals Hidden Associations with Chronic Diseases.</title>
        <authorList>
            <person name="Tisza M.J."/>
            <person name="Buck C.B."/>
        </authorList>
    </citation>
    <scope>NUCLEOTIDE SEQUENCE</scope>
    <source>
        <strain evidence="7">CthIt11</strain>
    </source>
</reference>